<dbReference type="AlphaFoldDB" id="A0A2P2PU64"/>
<organism evidence="1">
    <name type="scientific">Rhizophora mucronata</name>
    <name type="common">Asiatic mangrove</name>
    <dbReference type="NCBI Taxonomy" id="61149"/>
    <lineage>
        <taxon>Eukaryota</taxon>
        <taxon>Viridiplantae</taxon>
        <taxon>Streptophyta</taxon>
        <taxon>Embryophyta</taxon>
        <taxon>Tracheophyta</taxon>
        <taxon>Spermatophyta</taxon>
        <taxon>Magnoliopsida</taxon>
        <taxon>eudicotyledons</taxon>
        <taxon>Gunneridae</taxon>
        <taxon>Pentapetalae</taxon>
        <taxon>rosids</taxon>
        <taxon>fabids</taxon>
        <taxon>Malpighiales</taxon>
        <taxon>Rhizophoraceae</taxon>
        <taxon>Rhizophora</taxon>
    </lineage>
</organism>
<evidence type="ECO:0000313" key="1">
    <source>
        <dbReference type="EMBL" id="MBX58288.1"/>
    </source>
</evidence>
<dbReference type="EMBL" id="GGEC01077804">
    <property type="protein sequence ID" value="MBX58288.1"/>
    <property type="molecule type" value="Transcribed_RNA"/>
</dbReference>
<sequence length="41" mass="4584">MLLSLSLLVSKPHGVQAPGKLWFLNVLVCSFVRLTTWSQGR</sequence>
<reference evidence="1" key="1">
    <citation type="submission" date="2018-02" db="EMBL/GenBank/DDBJ databases">
        <title>Rhizophora mucronata_Transcriptome.</title>
        <authorList>
            <person name="Meera S.P."/>
            <person name="Sreeshan A."/>
            <person name="Augustine A."/>
        </authorList>
    </citation>
    <scope>NUCLEOTIDE SEQUENCE</scope>
    <source>
        <tissue evidence="1">Leaf</tissue>
    </source>
</reference>
<accession>A0A2P2PU64</accession>
<proteinExistence type="predicted"/>
<protein>
    <submittedName>
        <fullName evidence="1">Uncharacterized protein</fullName>
    </submittedName>
</protein>
<name>A0A2P2PU64_RHIMU</name>